<keyword evidence="1" id="KW-0862">Zinc</keyword>
<feature type="binding site" evidence="1">
    <location>
        <position position="98"/>
    </location>
    <ligand>
        <name>Zn(2+)</name>
        <dbReference type="ChEBI" id="CHEBI:29105"/>
    </ligand>
</feature>
<feature type="binding site" evidence="1">
    <location>
        <position position="95"/>
    </location>
    <ligand>
        <name>Zn(2+)</name>
        <dbReference type="ChEBI" id="CHEBI:29105"/>
    </ligand>
</feature>
<feature type="binding site" evidence="1">
    <location>
        <position position="117"/>
    </location>
    <ligand>
        <name>Zn(2+)</name>
        <dbReference type="ChEBI" id="CHEBI:29105"/>
    </ligand>
</feature>
<keyword evidence="1" id="KW-0479">Metal-binding</keyword>
<dbReference type="SMART" id="SM00994">
    <property type="entry name" value="zf-C4_ClpX"/>
    <property type="match status" value="1"/>
</dbReference>
<proteinExistence type="inferred from homology"/>
<dbReference type="Proteomes" id="UP001056500">
    <property type="component" value="Chromosome"/>
</dbReference>
<dbReference type="Gene3D" id="6.20.220.10">
    <property type="entry name" value="ClpX chaperone, C4-type zinc finger domain"/>
    <property type="match status" value="1"/>
</dbReference>
<dbReference type="RefSeq" id="WP_251872092.1">
    <property type="nucleotide sequence ID" value="NZ_CP098755.1"/>
</dbReference>
<dbReference type="Pfam" id="PF06689">
    <property type="entry name" value="zf-C4_ClpX"/>
    <property type="match status" value="1"/>
</dbReference>
<evidence type="ECO:0000313" key="3">
    <source>
        <dbReference type="EMBL" id="USG64985.1"/>
    </source>
</evidence>
<protein>
    <recommendedName>
        <fullName evidence="2">ClpX-type ZB domain-containing protein</fullName>
    </recommendedName>
</protein>
<sequence length="136" mass="14922">MDQDFRKHKGSDIRIKEAIQELETLIQRCETNVSNSDSLAKLRYYEGMAVAYTTVSMKLKGEIDAIDPAVVDYLYEAADKTGASRLPQTIHSETCSFCGRSKNTAGELALGPGVSICLDCLQFAKAVVESHTKKGE</sequence>
<feature type="binding site" evidence="1">
    <location>
        <position position="120"/>
    </location>
    <ligand>
        <name>Zn(2+)</name>
        <dbReference type="ChEBI" id="CHEBI:29105"/>
    </ligand>
</feature>
<gene>
    <name evidence="3" type="ORF">NDK47_23135</name>
</gene>
<dbReference type="InterPro" id="IPR010603">
    <property type="entry name" value="Znf_CppX_C4"/>
</dbReference>
<name>A0ABY4WCS6_9BACL</name>
<comment type="similarity">
    <text evidence="1">Belongs to the ClpX chaperone family.</text>
</comment>
<keyword evidence="1" id="KW-0143">Chaperone</keyword>
<keyword evidence="4" id="KW-1185">Reference proteome</keyword>
<dbReference type="SUPFAM" id="SSF57716">
    <property type="entry name" value="Glucocorticoid receptor-like (DNA-binding domain)"/>
    <property type="match status" value="1"/>
</dbReference>
<evidence type="ECO:0000313" key="4">
    <source>
        <dbReference type="Proteomes" id="UP001056500"/>
    </source>
</evidence>
<accession>A0ABY4WCS6</accession>
<reference evidence="3" key="1">
    <citation type="submission" date="2022-06" db="EMBL/GenBank/DDBJ databases">
        <title>Genome sequencing of Brevibacillus sp. BB3-R1.</title>
        <authorList>
            <person name="Heo J."/>
            <person name="Lee D."/>
            <person name="Won M."/>
            <person name="Han B.-H."/>
            <person name="Hong S.-B."/>
            <person name="Kwon S.-W."/>
        </authorList>
    </citation>
    <scope>NUCLEOTIDE SEQUENCE</scope>
    <source>
        <strain evidence="3">BB3-R1</strain>
    </source>
</reference>
<dbReference type="InterPro" id="IPR038366">
    <property type="entry name" value="Znf_CppX_C4_sf"/>
</dbReference>
<dbReference type="PROSITE" id="PS51902">
    <property type="entry name" value="CLPX_ZB"/>
    <property type="match status" value="1"/>
</dbReference>
<dbReference type="EMBL" id="CP098755">
    <property type="protein sequence ID" value="USG64985.1"/>
    <property type="molecule type" value="Genomic_DNA"/>
</dbReference>
<organism evidence="3 4">
    <name type="scientific">Brevibacillus ruminantium</name>
    <dbReference type="NCBI Taxonomy" id="2950604"/>
    <lineage>
        <taxon>Bacteria</taxon>
        <taxon>Bacillati</taxon>
        <taxon>Bacillota</taxon>
        <taxon>Bacilli</taxon>
        <taxon>Bacillales</taxon>
        <taxon>Paenibacillaceae</taxon>
        <taxon>Brevibacillus</taxon>
    </lineage>
</organism>
<dbReference type="InterPro" id="IPR059188">
    <property type="entry name" value="Znf_CLPX-like"/>
</dbReference>
<feature type="domain" description="ClpX-type ZB" evidence="2">
    <location>
        <begin position="81"/>
        <end position="136"/>
    </location>
</feature>
<evidence type="ECO:0000256" key="1">
    <source>
        <dbReference type="PROSITE-ProRule" id="PRU01250"/>
    </source>
</evidence>
<evidence type="ECO:0000259" key="2">
    <source>
        <dbReference type="PROSITE" id="PS51902"/>
    </source>
</evidence>